<feature type="region of interest" description="Disordered" evidence="6">
    <location>
        <begin position="1"/>
        <end position="20"/>
    </location>
</feature>
<keyword evidence="4 7" id="KW-1133">Transmembrane helix</keyword>
<feature type="compositionally biased region" description="Polar residues" evidence="6">
    <location>
        <begin position="1"/>
        <end position="13"/>
    </location>
</feature>
<evidence type="ECO:0000256" key="1">
    <source>
        <dbReference type="ARBA" id="ARBA00004127"/>
    </source>
</evidence>
<comment type="caution">
    <text evidence="9">The sequence shown here is derived from an EMBL/GenBank/DDBJ whole genome shotgun (WGS) entry which is preliminary data.</text>
</comment>
<evidence type="ECO:0000256" key="5">
    <source>
        <dbReference type="ARBA" id="ARBA00023136"/>
    </source>
</evidence>
<reference evidence="9 10" key="1">
    <citation type="journal article" date="2018" name="MBio">
        <title>Comparative Genomics Reveals the Core Gene Toolbox for the Fungus-Insect Symbiosis.</title>
        <authorList>
            <person name="Wang Y."/>
            <person name="Stata M."/>
            <person name="Wang W."/>
            <person name="Stajich J.E."/>
            <person name="White M.M."/>
            <person name="Moncalvo J.M."/>
        </authorList>
    </citation>
    <scope>NUCLEOTIDE SEQUENCE [LARGE SCALE GENOMIC DNA]</scope>
    <source>
        <strain evidence="9 10">SC-DP-2</strain>
    </source>
</reference>
<dbReference type="EMBL" id="MBFS01003661">
    <property type="protein sequence ID" value="PVU85441.1"/>
    <property type="molecule type" value="Genomic_DNA"/>
</dbReference>
<comment type="subcellular location">
    <subcellularLocation>
        <location evidence="1">Endomembrane system</location>
        <topology evidence="1">Multi-pass membrane protein</topology>
    </subcellularLocation>
</comment>
<dbReference type="InterPro" id="IPR008217">
    <property type="entry name" value="Ccc1_fam"/>
</dbReference>
<comment type="similarity">
    <text evidence="2">Belongs to the CCC1 family.</text>
</comment>
<keyword evidence="5 7" id="KW-0472">Membrane</keyword>
<evidence type="ECO:0000256" key="7">
    <source>
        <dbReference type="SAM" id="Phobius"/>
    </source>
</evidence>
<dbReference type="EMBL" id="MBFS01000149">
    <property type="protein sequence ID" value="PVV04217.1"/>
    <property type="molecule type" value="Genomic_DNA"/>
</dbReference>
<evidence type="ECO:0000256" key="2">
    <source>
        <dbReference type="ARBA" id="ARBA00007049"/>
    </source>
</evidence>
<dbReference type="OrthoDB" id="73465at2759"/>
<dbReference type="GO" id="GO:0030026">
    <property type="term" value="P:intracellular manganese ion homeostasis"/>
    <property type="evidence" value="ECO:0007669"/>
    <property type="project" value="InterPro"/>
</dbReference>
<dbReference type="STRING" id="133381.A0A2T9ZI83"/>
<evidence type="ECO:0000313" key="8">
    <source>
        <dbReference type="EMBL" id="PVU85441.1"/>
    </source>
</evidence>
<name>A0A2T9ZI83_9FUNG</name>
<organism evidence="9 10">
    <name type="scientific">Smittium megazygosporum</name>
    <dbReference type="NCBI Taxonomy" id="133381"/>
    <lineage>
        <taxon>Eukaryota</taxon>
        <taxon>Fungi</taxon>
        <taxon>Fungi incertae sedis</taxon>
        <taxon>Zoopagomycota</taxon>
        <taxon>Kickxellomycotina</taxon>
        <taxon>Harpellomycetes</taxon>
        <taxon>Harpellales</taxon>
        <taxon>Legeriomycetaceae</taxon>
        <taxon>Smittium</taxon>
    </lineage>
</organism>
<dbReference type="Pfam" id="PF01988">
    <property type="entry name" value="VIT1"/>
    <property type="match status" value="1"/>
</dbReference>
<protein>
    <submittedName>
        <fullName evidence="9">Uncharacterized protein</fullName>
    </submittedName>
</protein>
<feature type="transmembrane region" description="Helical" evidence="7">
    <location>
        <begin position="75"/>
        <end position="99"/>
    </location>
</feature>
<dbReference type="GO" id="GO:0012505">
    <property type="term" value="C:endomembrane system"/>
    <property type="evidence" value="ECO:0007669"/>
    <property type="project" value="UniProtKB-SubCell"/>
</dbReference>
<evidence type="ECO:0000256" key="3">
    <source>
        <dbReference type="ARBA" id="ARBA00022692"/>
    </source>
</evidence>
<proteinExistence type="inferred from homology"/>
<evidence type="ECO:0000313" key="10">
    <source>
        <dbReference type="Proteomes" id="UP000245609"/>
    </source>
</evidence>
<dbReference type="CDD" id="cd02435">
    <property type="entry name" value="CCC1"/>
    <property type="match status" value="1"/>
</dbReference>
<gene>
    <name evidence="9" type="ORF">BB560_001287</name>
    <name evidence="8" type="ORF">BB560_007021</name>
</gene>
<evidence type="ECO:0000256" key="4">
    <source>
        <dbReference type="ARBA" id="ARBA00022989"/>
    </source>
</evidence>
<dbReference type="GO" id="GO:0005384">
    <property type="term" value="F:manganese ion transmembrane transporter activity"/>
    <property type="evidence" value="ECO:0007669"/>
    <property type="project" value="InterPro"/>
</dbReference>
<accession>A0A2T9ZI83</accession>
<sequence length="263" mass="28584">MNSETSQLLTNSGPKADSLGESTTQYTALEVPADHSEDHLLNTEVLRDAIIGLADGLTVPFALAAGLSGLSDPKIVILAGFAELIAGSISMGLGGYLAARSEIEHYDAEKEREEIEIVEFPQAEEQEIVEIFEPYGITPEEIAPIIAKLKKNPVKFVDFMMKFELNLEKPDEYRSVISAATIGISYFVGGIIPLVPYLFFDSTRKGLAVSSAVTLLTLFVFGIFRAHFIGLKSVYKSAFQTMMIGSLAAFGSYLMVMLTGSEH</sequence>
<feature type="transmembrane region" description="Helical" evidence="7">
    <location>
        <begin position="206"/>
        <end position="226"/>
    </location>
</feature>
<dbReference type="PANTHER" id="PTHR31851">
    <property type="entry name" value="FE(2+)/MN(2+) TRANSPORTER PCL1"/>
    <property type="match status" value="1"/>
</dbReference>
<keyword evidence="10" id="KW-1185">Reference proteome</keyword>
<evidence type="ECO:0000313" key="9">
    <source>
        <dbReference type="EMBL" id="PVV04217.1"/>
    </source>
</evidence>
<dbReference type="AlphaFoldDB" id="A0A2T9ZI83"/>
<feature type="transmembrane region" description="Helical" evidence="7">
    <location>
        <begin position="49"/>
        <end position="69"/>
    </location>
</feature>
<dbReference type="Proteomes" id="UP000245609">
    <property type="component" value="Unassembled WGS sequence"/>
</dbReference>
<feature type="transmembrane region" description="Helical" evidence="7">
    <location>
        <begin position="238"/>
        <end position="258"/>
    </location>
</feature>
<evidence type="ECO:0000256" key="6">
    <source>
        <dbReference type="SAM" id="MobiDB-lite"/>
    </source>
</evidence>
<keyword evidence="3 7" id="KW-0812">Transmembrane</keyword>
<feature type="transmembrane region" description="Helical" evidence="7">
    <location>
        <begin position="176"/>
        <end position="200"/>
    </location>
</feature>